<keyword evidence="12" id="KW-0539">Nucleus</keyword>
<feature type="compositionally biased region" description="Polar residues" evidence="14">
    <location>
        <begin position="283"/>
        <end position="297"/>
    </location>
</feature>
<feature type="compositionally biased region" description="Low complexity" evidence="14">
    <location>
        <begin position="537"/>
        <end position="548"/>
    </location>
</feature>
<reference evidence="16" key="2">
    <citation type="submission" date="2020-09" db="EMBL/GenBank/DDBJ databases">
        <authorList>
            <person name="Kikuchi T."/>
        </authorList>
    </citation>
    <scope>NUCLEOTIDE SEQUENCE</scope>
    <source>
        <strain evidence="16">Ka4C1</strain>
    </source>
</reference>
<feature type="domain" description="C2H2-type" evidence="15">
    <location>
        <begin position="505"/>
        <end position="532"/>
    </location>
</feature>
<dbReference type="GO" id="GO:0008270">
    <property type="term" value="F:zinc ion binding"/>
    <property type="evidence" value="ECO:0007669"/>
    <property type="project" value="UniProtKB-KW"/>
</dbReference>
<dbReference type="GO" id="GO:0005737">
    <property type="term" value="C:cytoplasm"/>
    <property type="evidence" value="ECO:0007669"/>
    <property type="project" value="UniProtKB-SubCell"/>
</dbReference>
<dbReference type="PROSITE" id="PS00028">
    <property type="entry name" value="ZINC_FINGER_C2H2_1"/>
    <property type="match status" value="3"/>
</dbReference>
<evidence type="ECO:0000256" key="13">
    <source>
        <dbReference type="PROSITE-ProRule" id="PRU00042"/>
    </source>
</evidence>
<keyword evidence="8" id="KW-0862">Zinc</keyword>
<evidence type="ECO:0000256" key="6">
    <source>
        <dbReference type="ARBA" id="ARBA00022737"/>
    </source>
</evidence>
<dbReference type="WBParaSite" id="BXY_0899900.1">
    <property type="protein sequence ID" value="BXY_0899900.1"/>
    <property type="gene ID" value="BXY_0899900"/>
</dbReference>
<comment type="similarity">
    <text evidence="3">Belongs to the EGR C2H2-type zinc-finger protein family.</text>
</comment>
<evidence type="ECO:0000313" key="18">
    <source>
        <dbReference type="Proteomes" id="UP000659654"/>
    </source>
</evidence>
<feature type="region of interest" description="Disordered" evidence="14">
    <location>
        <begin position="267"/>
        <end position="297"/>
    </location>
</feature>
<feature type="region of interest" description="Disordered" evidence="14">
    <location>
        <begin position="518"/>
        <end position="555"/>
    </location>
</feature>
<evidence type="ECO:0000259" key="15">
    <source>
        <dbReference type="PROSITE" id="PS50157"/>
    </source>
</evidence>
<dbReference type="GO" id="GO:0000981">
    <property type="term" value="F:DNA-binding transcription factor activity, RNA polymerase II-specific"/>
    <property type="evidence" value="ECO:0007669"/>
    <property type="project" value="TreeGrafter"/>
</dbReference>
<feature type="domain" description="C2H2-type" evidence="15">
    <location>
        <begin position="477"/>
        <end position="504"/>
    </location>
</feature>
<comment type="subcellular location">
    <subcellularLocation>
        <location evidence="2">Cytoplasm</location>
    </subcellularLocation>
    <subcellularLocation>
        <location evidence="1">Nucleus</location>
    </subcellularLocation>
</comment>
<keyword evidence="5" id="KW-0479">Metal-binding</keyword>
<proteinExistence type="inferred from homology"/>
<keyword evidence="6" id="KW-0677">Repeat</keyword>
<feature type="region of interest" description="Disordered" evidence="14">
    <location>
        <begin position="412"/>
        <end position="460"/>
    </location>
</feature>
<keyword evidence="18" id="KW-1185">Reference proteome</keyword>
<evidence type="ECO:0000313" key="16">
    <source>
        <dbReference type="EMBL" id="CAD5223238.1"/>
    </source>
</evidence>
<dbReference type="InterPro" id="IPR036236">
    <property type="entry name" value="Znf_C2H2_sf"/>
</dbReference>
<feature type="region of interest" description="Disordered" evidence="14">
    <location>
        <begin position="355"/>
        <end position="381"/>
    </location>
</feature>
<dbReference type="FunFam" id="3.30.160.60:FF:000092">
    <property type="entry name" value="Early growth response protein 3"/>
    <property type="match status" value="1"/>
</dbReference>
<evidence type="ECO:0000256" key="8">
    <source>
        <dbReference type="ARBA" id="ARBA00022833"/>
    </source>
</evidence>
<dbReference type="Proteomes" id="UP000582659">
    <property type="component" value="Unassembled WGS sequence"/>
</dbReference>
<dbReference type="OrthoDB" id="10018191at2759"/>
<dbReference type="Gene3D" id="3.30.160.60">
    <property type="entry name" value="Classic Zinc Finger"/>
    <property type="match status" value="3"/>
</dbReference>
<dbReference type="GO" id="GO:0000978">
    <property type="term" value="F:RNA polymerase II cis-regulatory region sequence-specific DNA binding"/>
    <property type="evidence" value="ECO:0007669"/>
    <property type="project" value="TreeGrafter"/>
</dbReference>
<accession>A0A1I7S7K8</accession>
<feature type="compositionally biased region" description="Basic and acidic residues" evidence="14">
    <location>
        <begin position="267"/>
        <end position="277"/>
    </location>
</feature>
<feature type="region of interest" description="Disordered" evidence="14">
    <location>
        <begin position="190"/>
        <end position="216"/>
    </location>
</feature>
<feature type="compositionally biased region" description="Low complexity" evidence="14">
    <location>
        <begin position="190"/>
        <end position="203"/>
    </location>
</feature>
<organism evidence="17 19">
    <name type="scientific">Bursaphelenchus xylophilus</name>
    <name type="common">Pinewood nematode worm</name>
    <name type="synonym">Aphelenchoides xylophilus</name>
    <dbReference type="NCBI Taxonomy" id="6326"/>
    <lineage>
        <taxon>Eukaryota</taxon>
        <taxon>Metazoa</taxon>
        <taxon>Ecdysozoa</taxon>
        <taxon>Nematoda</taxon>
        <taxon>Chromadorea</taxon>
        <taxon>Rhabditida</taxon>
        <taxon>Tylenchina</taxon>
        <taxon>Tylenchomorpha</taxon>
        <taxon>Aphelenchoidea</taxon>
        <taxon>Aphelenchoididae</taxon>
        <taxon>Bursaphelenchus</taxon>
    </lineage>
</organism>
<dbReference type="InterPro" id="IPR013087">
    <property type="entry name" value="Znf_C2H2_type"/>
</dbReference>
<keyword evidence="11" id="KW-0804">Transcription</keyword>
<evidence type="ECO:0000256" key="9">
    <source>
        <dbReference type="ARBA" id="ARBA00023015"/>
    </source>
</evidence>
<evidence type="ECO:0000256" key="3">
    <source>
        <dbReference type="ARBA" id="ARBA00005682"/>
    </source>
</evidence>
<evidence type="ECO:0000256" key="5">
    <source>
        <dbReference type="ARBA" id="ARBA00022723"/>
    </source>
</evidence>
<dbReference type="eggNOG" id="KOG1721">
    <property type="taxonomic scope" value="Eukaryota"/>
</dbReference>
<sequence length="555" mass="61179">MYSNSALYSMLERRFLAALSGEEEVSASSSDSNILLGASEERFPTVNDLQRLLMMSPTLAHQRKPATMLDKLPKIEAPSPTGKKSCETLKTPDGRRITLKNNQQMSCLRLVEPNDFLKTPTSARTPTIQSPLKTAASLVHADDLNTPSLCLSSATPKNAVQAFFGDHEPLLTANIEISTVVSQSTTTAQTSTAQSTASEATSTNADPSVNQAKDHKTNTTFTIKGSISTSPGLSATLFQFSPIVEHFLHSFKTPNLLNMDAKTENELDKEKKSHESGDYMGQKCQSGKCSTSSEPSFSTHQMNYTHIKEEPNTHTQLGLPVGYQIHQSFSCSVVPFPDNPQLPRTSLEAQSFTNITPSASNAPSAAPSRPASTMNMAGGFQPKLEPMDDYYPMSQYPGPSMFSEEYYENVGMPLQDSHSPSGNSPVQSTRRRMSNRPSKTPLQDRPHKCPKPDCDRRFSRSDELTRHIRIHTGQKPFQCRICSRSFSRSDHLTTHVRTHTGEKPFTCDVCGRKFARSDERKRHAKVHSKQKNGRRQSISSVGSGSSLSNLPGFEQ</sequence>
<dbReference type="PANTHER" id="PTHR23235:SF60">
    <property type="entry name" value="STRIPE, ISOFORM D"/>
    <property type="match status" value="1"/>
</dbReference>
<evidence type="ECO:0000256" key="7">
    <source>
        <dbReference type="ARBA" id="ARBA00022771"/>
    </source>
</evidence>
<keyword evidence="10" id="KW-0238">DNA-binding</keyword>
<evidence type="ECO:0000256" key="1">
    <source>
        <dbReference type="ARBA" id="ARBA00004123"/>
    </source>
</evidence>
<feature type="domain" description="C2H2-type" evidence="15">
    <location>
        <begin position="447"/>
        <end position="476"/>
    </location>
</feature>
<dbReference type="Proteomes" id="UP000659654">
    <property type="component" value="Unassembled WGS sequence"/>
</dbReference>
<feature type="compositionally biased region" description="Polar residues" evidence="14">
    <location>
        <begin position="416"/>
        <end position="428"/>
    </location>
</feature>
<evidence type="ECO:0000256" key="11">
    <source>
        <dbReference type="ARBA" id="ARBA00023163"/>
    </source>
</evidence>
<evidence type="ECO:0000313" key="17">
    <source>
        <dbReference type="Proteomes" id="UP000095284"/>
    </source>
</evidence>
<evidence type="ECO:0000256" key="10">
    <source>
        <dbReference type="ARBA" id="ARBA00023125"/>
    </source>
</evidence>
<keyword evidence="4" id="KW-0963">Cytoplasm</keyword>
<dbReference type="Proteomes" id="UP000095284">
    <property type="component" value="Unplaced"/>
</dbReference>
<evidence type="ECO:0000256" key="4">
    <source>
        <dbReference type="ARBA" id="ARBA00022490"/>
    </source>
</evidence>
<feature type="compositionally biased region" description="Low complexity" evidence="14">
    <location>
        <begin position="357"/>
        <end position="372"/>
    </location>
</feature>
<keyword evidence="7 13" id="KW-0863">Zinc-finger</keyword>
<dbReference type="SUPFAM" id="SSF57667">
    <property type="entry name" value="beta-beta-alpha zinc fingers"/>
    <property type="match status" value="2"/>
</dbReference>
<dbReference type="GO" id="GO:0005634">
    <property type="term" value="C:nucleus"/>
    <property type="evidence" value="ECO:0007669"/>
    <property type="project" value="UniProtKB-SubCell"/>
</dbReference>
<evidence type="ECO:0000256" key="2">
    <source>
        <dbReference type="ARBA" id="ARBA00004496"/>
    </source>
</evidence>
<evidence type="ECO:0000256" key="14">
    <source>
        <dbReference type="SAM" id="MobiDB-lite"/>
    </source>
</evidence>
<keyword evidence="9" id="KW-0805">Transcription regulation</keyword>
<dbReference type="PROSITE" id="PS50157">
    <property type="entry name" value="ZINC_FINGER_C2H2_2"/>
    <property type="match status" value="3"/>
</dbReference>
<evidence type="ECO:0000313" key="19">
    <source>
        <dbReference type="WBParaSite" id="BXY_0899900.1"/>
    </source>
</evidence>
<dbReference type="EMBL" id="CAJFDI010000003">
    <property type="protein sequence ID" value="CAD5223238.1"/>
    <property type="molecule type" value="Genomic_DNA"/>
</dbReference>
<name>A0A1I7S7K8_BURXY</name>
<dbReference type="AlphaFoldDB" id="A0A1I7S7K8"/>
<reference evidence="19" key="1">
    <citation type="submission" date="2016-11" db="UniProtKB">
        <authorList>
            <consortium name="WormBaseParasite"/>
        </authorList>
    </citation>
    <scope>IDENTIFICATION</scope>
</reference>
<dbReference type="SMR" id="A0A1I7S7K8"/>
<feature type="compositionally biased region" description="Basic residues" evidence="14">
    <location>
        <begin position="522"/>
        <end position="534"/>
    </location>
</feature>
<dbReference type="EMBL" id="CAJFCV020000003">
    <property type="protein sequence ID" value="CAG9111948.1"/>
    <property type="molecule type" value="Genomic_DNA"/>
</dbReference>
<dbReference type="SMART" id="SM00355">
    <property type="entry name" value="ZnF_C2H2"/>
    <property type="match status" value="3"/>
</dbReference>
<evidence type="ECO:0000256" key="12">
    <source>
        <dbReference type="ARBA" id="ARBA00023242"/>
    </source>
</evidence>
<protein>
    <submittedName>
        <fullName evidence="16">(pine wood nematode) hypothetical protein</fullName>
    </submittedName>
</protein>
<dbReference type="Pfam" id="PF00096">
    <property type="entry name" value="zf-C2H2"/>
    <property type="match status" value="3"/>
</dbReference>
<feature type="compositionally biased region" description="Basic and acidic residues" evidence="14">
    <location>
        <begin position="442"/>
        <end position="460"/>
    </location>
</feature>
<dbReference type="PANTHER" id="PTHR23235">
    <property type="entry name" value="KRUEPPEL-LIKE TRANSCRIPTION FACTOR"/>
    <property type="match status" value="1"/>
</dbReference>
<gene>
    <name evidence="16" type="ORF">BXYJ_LOCUS7879</name>
</gene>